<evidence type="ECO:0000256" key="9">
    <source>
        <dbReference type="ARBA" id="ARBA00022722"/>
    </source>
</evidence>
<reference evidence="18 19" key="1">
    <citation type="submission" date="2018-07" db="EMBL/GenBank/DDBJ databases">
        <title>Genomic Encyclopedia of Type Strains, Phase IV (KMG-IV): sequencing the most valuable type-strain genomes for metagenomic binning, comparative biology and taxonomic classification.</title>
        <authorList>
            <person name="Goeker M."/>
        </authorList>
    </citation>
    <scope>NUCLEOTIDE SEQUENCE [LARGE SCALE GENOMIC DNA]</scope>
    <source>
        <strain evidence="18 19">DSM 16500</strain>
    </source>
</reference>
<evidence type="ECO:0000313" key="19">
    <source>
        <dbReference type="Proteomes" id="UP000254720"/>
    </source>
</evidence>
<evidence type="ECO:0000256" key="16">
    <source>
        <dbReference type="RuleBase" id="RU003515"/>
    </source>
</evidence>
<proteinExistence type="inferred from homology"/>
<evidence type="ECO:0000256" key="4">
    <source>
        <dbReference type="ARBA" id="ARBA00004496"/>
    </source>
</evidence>
<sequence length="193" mass="21072">MQDVPKEHLIAGVDEAGRGPLAGPVIAAAVILNPRQPINGLTDSKQLSEKERERLFHLIRERALACAVGRASVREIDTINILQATFLAMQRAVARLKIAPHLVLVDGNMSPAFPCEARAIIQGDLSQAEISAASIVAKVVRDRLMVRLDSKYPGYGFAGHKGYATARHIEAIQLQGICRIHRKSFRPVSEALK</sequence>
<dbReference type="PANTHER" id="PTHR10954">
    <property type="entry name" value="RIBONUCLEASE H2 SUBUNIT A"/>
    <property type="match status" value="1"/>
</dbReference>
<gene>
    <name evidence="14" type="primary">rnhB</name>
    <name evidence="18" type="ORF">C8D86_11234</name>
</gene>
<dbReference type="InterPro" id="IPR024567">
    <property type="entry name" value="RNase_HII/HIII_dom"/>
</dbReference>
<dbReference type="FunFam" id="3.30.420.10:FF:000006">
    <property type="entry name" value="Ribonuclease HII"/>
    <property type="match status" value="1"/>
</dbReference>
<dbReference type="GO" id="GO:0043137">
    <property type="term" value="P:DNA replication, removal of RNA primer"/>
    <property type="evidence" value="ECO:0007669"/>
    <property type="project" value="TreeGrafter"/>
</dbReference>
<dbReference type="Proteomes" id="UP000254720">
    <property type="component" value="Unassembled WGS sequence"/>
</dbReference>
<evidence type="ECO:0000256" key="14">
    <source>
        <dbReference type="HAMAP-Rule" id="MF_00052"/>
    </source>
</evidence>
<dbReference type="EMBL" id="QQAX01000012">
    <property type="protein sequence ID" value="RDI42837.1"/>
    <property type="molecule type" value="Genomic_DNA"/>
</dbReference>
<comment type="subcellular location">
    <subcellularLocation>
        <location evidence="4 14">Cytoplasm</location>
    </subcellularLocation>
</comment>
<comment type="cofactor">
    <cofactor evidence="14 15">
        <name>Mn(2+)</name>
        <dbReference type="ChEBI" id="CHEBI:29035"/>
    </cofactor>
    <cofactor evidence="14 15">
        <name>Mg(2+)</name>
        <dbReference type="ChEBI" id="CHEBI:18420"/>
    </cofactor>
    <text evidence="14 15">Manganese or magnesium. Binds 1 divalent metal ion per monomer in the absence of substrate. May bind a second metal ion after substrate binding.</text>
</comment>
<name>A0A370GGP3_9COXI</name>
<keyword evidence="13 14" id="KW-0464">Manganese</keyword>
<comment type="function">
    <text evidence="3 14 16">Endonuclease that specifically degrades the RNA of RNA-DNA hybrids.</text>
</comment>
<protein>
    <recommendedName>
        <fullName evidence="7 14">Ribonuclease HII</fullName>
        <shortName evidence="14">RNase HII</shortName>
        <ecNumber evidence="6 14">3.1.26.4</ecNumber>
    </recommendedName>
</protein>
<dbReference type="Gene3D" id="3.30.420.10">
    <property type="entry name" value="Ribonuclease H-like superfamily/Ribonuclease H"/>
    <property type="match status" value="1"/>
</dbReference>
<dbReference type="RefSeq" id="WP_114834500.1">
    <property type="nucleotide sequence ID" value="NZ_LR699114.1"/>
</dbReference>
<dbReference type="InterPro" id="IPR001352">
    <property type="entry name" value="RNase_HII/HIII"/>
</dbReference>
<evidence type="ECO:0000256" key="12">
    <source>
        <dbReference type="ARBA" id="ARBA00022801"/>
    </source>
</evidence>
<dbReference type="InterPro" id="IPR012337">
    <property type="entry name" value="RNaseH-like_sf"/>
</dbReference>
<dbReference type="AlphaFoldDB" id="A0A370GGP3"/>
<comment type="cofactor">
    <cofactor evidence="2">
        <name>Mg(2+)</name>
        <dbReference type="ChEBI" id="CHEBI:18420"/>
    </cofactor>
</comment>
<evidence type="ECO:0000259" key="17">
    <source>
        <dbReference type="PROSITE" id="PS51975"/>
    </source>
</evidence>
<evidence type="ECO:0000256" key="1">
    <source>
        <dbReference type="ARBA" id="ARBA00000077"/>
    </source>
</evidence>
<feature type="binding site" evidence="14 15">
    <location>
        <position position="15"/>
    </location>
    <ligand>
        <name>a divalent metal cation</name>
        <dbReference type="ChEBI" id="CHEBI:60240"/>
    </ligand>
</feature>
<evidence type="ECO:0000256" key="5">
    <source>
        <dbReference type="ARBA" id="ARBA00007383"/>
    </source>
</evidence>
<evidence type="ECO:0000256" key="6">
    <source>
        <dbReference type="ARBA" id="ARBA00012180"/>
    </source>
</evidence>
<dbReference type="HAMAP" id="MF_00052_B">
    <property type="entry name" value="RNase_HII_B"/>
    <property type="match status" value="1"/>
</dbReference>
<dbReference type="PROSITE" id="PS51975">
    <property type="entry name" value="RNASE_H_2"/>
    <property type="match status" value="1"/>
</dbReference>
<evidence type="ECO:0000256" key="15">
    <source>
        <dbReference type="PROSITE-ProRule" id="PRU01319"/>
    </source>
</evidence>
<evidence type="ECO:0000256" key="3">
    <source>
        <dbReference type="ARBA" id="ARBA00004065"/>
    </source>
</evidence>
<keyword evidence="11 14" id="KW-0255">Endonuclease</keyword>
<keyword evidence="10 14" id="KW-0479">Metal-binding</keyword>
<keyword evidence="8 14" id="KW-0963">Cytoplasm</keyword>
<evidence type="ECO:0000256" key="11">
    <source>
        <dbReference type="ARBA" id="ARBA00022759"/>
    </source>
</evidence>
<dbReference type="NCBIfam" id="NF000595">
    <property type="entry name" value="PRK00015.1-3"/>
    <property type="match status" value="1"/>
</dbReference>
<dbReference type="SUPFAM" id="SSF53098">
    <property type="entry name" value="Ribonuclease H-like"/>
    <property type="match status" value="1"/>
</dbReference>
<dbReference type="InterPro" id="IPR036397">
    <property type="entry name" value="RNaseH_sf"/>
</dbReference>
<dbReference type="Pfam" id="PF01351">
    <property type="entry name" value="RNase_HII"/>
    <property type="match status" value="1"/>
</dbReference>
<evidence type="ECO:0000256" key="10">
    <source>
        <dbReference type="ARBA" id="ARBA00022723"/>
    </source>
</evidence>
<evidence type="ECO:0000256" key="13">
    <source>
        <dbReference type="ARBA" id="ARBA00023211"/>
    </source>
</evidence>
<feature type="binding site" evidence="14 15">
    <location>
        <position position="14"/>
    </location>
    <ligand>
        <name>a divalent metal cation</name>
        <dbReference type="ChEBI" id="CHEBI:60240"/>
    </ligand>
</feature>
<dbReference type="GO" id="GO:0003723">
    <property type="term" value="F:RNA binding"/>
    <property type="evidence" value="ECO:0007669"/>
    <property type="project" value="UniProtKB-UniRule"/>
</dbReference>
<evidence type="ECO:0000256" key="2">
    <source>
        <dbReference type="ARBA" id="ARBA00001946"/>
    </source>
</evidence>
<dbReference type="NCBIfam" id="NF000596">
    <property type="entry name" value="PRK00015.1-4"/>
    <property type="match status" value="1"/>
</dbReference>
<keyword evidence="19" id="KW-1185">Reference proteome</keyword>
<dbReference type="GO" id="GO:0004523">
    <property type="term" value="F:RNA-DNA hybrid ribonuclease activity"/>
    <property type="evidence" value="ECO:0007669"/>
    <property type="project" value="UniProtKB-UniRule"/>
</dbReference>
<dbReference type="CDD" id="cd07182">
    <property type="entry name" value="RNase_HII_bacteria_HII_like"/>
    <property type="match status" value="1"/>
</dbReference>
<feature type="domain" description="RNase H type-2" evidence="17">
    <location>
        <begin position="8"/>
        <end position="193"/>
    </location>
</feature>
<dbReference type="GO" id="GO:0005737">
    <property type="term" value="C:cytoplasm"/>
    <property type="evidence" value="ECO:0007669"/>
    <property type="project" value="UniProtKB-SubCell"/>
</dbReference>
<evidence type="ECO:0000256" key="7">
    <source>
        <dbReference type="ARBA" id="ARBA00019179"/>
    </source>
</evidence>
<dbReference type="PANTHER" id="PTHR10954:SF18">
    <property type="entry name" value="RIBONUCLEASE HII"/>
    <property type="match status" value="1"/>
</dbReference>
<feature type="binding site" evidence="14 15">
    <location>
        <position position="106"/>
    </location>
    <ligand>
        <name>a divalent metal cation</name>
        <dbReference type="ChEBI" id="CHEBI:60240"/>
    </ligand>
</feature>
<dbReference type="GO" id="GO:0006298">
    <property type="term" value="P:mismatch repair"/>
    <property type="evidence" value="ECO:0007669"/>
    <property type="project" value="TreeGrafter"/>
</dbReference>
<dbReference type="GO" id="GO:0030145">
    <property type="term" value="F:manganese ion binding"/>
    <property type="evidence" value="ECO:0007669"/>
    <property type="project" value="UniProtKB-UniRule"/>
</dbReference>
<accession>A0A370GGP3</accession>
<dbReference type="InterPro" id="IPR022898">
    <property type="entry name" value="RNase_HII"/>
</dbReference>
<comment type="catalytic activity">
    <reaction evidence="1 14 15 16">
        <text>Endonucleolytic cleavage to 5'-phosphomonoester.</text>
        <dbReference type="EC" id="3.1.26.4"/>
    </reaction>
</comment>
<comment type="caution">
    <text evidence="18">The sequence shown here is derived from an EMBL/GenBank/DDBJ whole genome shotgun (WGS) entry which is preliminary data.</text>
</comment>
<dbReference type="OrthoDB" id="9803420at2"/>
<comment type="similarity">
    <text evidence="5 14 16">Belongs to the RNase HII family.</text>
</comment>
<keyword evidence="12 14" id="KW-0378">Hydrolase</keyword>
<dbReference type="NCBIfam" id="NF000594">
    <property type="entry name" value="PRK00015.1-1"/>
    <property type="match status" value="1"/>
</dbReference>
<dbReference type="EC" id="3.1.26.4" evidence="6 14"/>
<evidence type="ECO:0000256" key="8">
    <source>
        <dbReference type="ARBA" id="ARBA00022490"/>
    </source>
</evidence>
<keyword evidence="9 14" id="KW-0540">Nuclease</keyword>
<dbReference type="GO" id="GO:0032299">
    <property type="term" value="C:ribonuclease H2 complex"/>
    <property type="evidence" value="ECO:0007669"/>
    <property type="project" value="TreeGrafter"/>
</dbReference>
<organism evidence="18 19">
    <name type="scientific">Aquicella lusitana</name>
    <dbReference type="NCBI Taxonomy" id="254246"/>
    <lineage>
        <taxon>Bacteria</taxon>
        <taxon>Pseudomonadati</taxon>
        <taxon>Pseudomonadota</taxon>
        <taxon>Gammaproteobacteria</taxon>
        <taxon>Legionellales</taxon>
        <taxon>Coxiellaceae</taxon>
        <taxon>Aquicella</taxon>
    </lineage>
</organism>
<evidence type="ECO:0000313" key="18">
    <source>
        <dbReference type="EMBL" id="RDI42837.1"/>
    </source>
</evidence>